<dbReference type="CDD" id="cd07033">
    <property type="entry name" value="TPP_PYR_DXS_TK_like"/>
    <property type="match status" value="1"/>
</dbReference>
<evidence type="ECO:0000256" key="3">
    <source>
        <dbReference type="ARBA" id="ARBA00011738"/>
    </source>
</evidence>
<name>A0A840P0P1_9ACTN</name>
<dbReference type="InterPro" id="IPR033248">
    <property type="entry name" value="Transketolase_C"/>
</dbReference>
<dbReference type="GO" id="GO:0016114">
    <property type="term" value="P:terpenoid biosynthetic process"/>
    <property type="evidence" value="ECO:0007669"/>
    <property type="project" value="UniProtKB-UniRule"/>
</dbReference>
<feature type="binding site" evidence="11">
    <location>
        <position position="180"/>
    </location>
    <ligand>
        <name>thiamine diphosphate</name>
        <dbReference type="ChEBI" id="CHEBI:58937"/>
    </ligand>
</feature>
<keyword evidence="7 11" id="KW-0784">Thiamine biosynthesis</keyword>
<dbReference type="InterPro" id="IPR029061">
    <property type="entry name" value="THDP-binding"/>
</dbReference>
<feature type="binding site" evidence="11">
    <location>
        <position position="371"/>
    </location>
    <ligand>
        <name>thiamine diphosphate</name>
        <dbReference type="ChEBI" id="CHEBI:58937"/>
    </ligand>
</feature>
<dbReference type="FunFam" id="3.40.50.920:FF:000002">
    <property type="entry name" value="1-deoxy-D-xylulose-5-phosphate synthase"/>
    <property type="match status" value="1"/>
</dbReference>
<feature type="binding site" evidence="11">
    <location>
        <position position="150"/>
    </location>
    <ligand>
        <name>Mg(2+)</name>
        <dbReference type="ChEBI" id="CHEBI:18420"/>
    </ligand>
</feature>
<evidence type="ECO:0000256" key="2">
    <source>
        <dbReference type="ARBA" id="ARBA00011081"/>
    </source>
</evidence>
<dbReference type="InterPro" id="IPR005475">
    <property type="entry name" value="Transketolase-like_Pyr-bd"/>
</dbReference>
<dbReference type="CDD" id="cd02007">
    <property type="entry name" value="TPP_DXS"/>
    <property type="match status" value="1"/>
</dbReference>
<dbReference type="Pfam" id="PF13292">
    <property type="entry name" value="DXP_synthase_N"/>
    <property type="match status" value="1"/>
</dbReference>
<feature type="binding site" evidence="11">
    <location>
        <position position="180"/>
    </location>
    <ligand>
        <name>Mg(2+)</name>
        <dbReference type="ChEBI" id="CHEBI:18420"/>
    </ligand>
</feature>
<organism evidence="13 14">
    <name type="scientific">Thermocatellispora tengchongensis</name>
    <dbReference type="NCBI Taxonomy" id="1073253"/>
    <lineage>
        <taxon>Bacteria</taxon>
        <taxon>Bacillati</taxon>
        <taxon>Actinomycetota</taxon>
        <taxon>Actinomycetes</taxon>
        <taxon>Streptosporangiales</taxon>
        <taxon>Streptosporangiaceae</taxon>
        <taxon>Thermocatellispora</taxon>
    </lineage>
</organism>
<dbReference type="FunFam" id="3.40.50.970:FF:000005">
    <property type="entry name" value="1-deoxy-D-xylulose-5-phosphate synthase"/>
    <property type="match status" value="1"/>
</dbReference>
<dbReference type="GO" id="GO:0000287">
    <property type="term" value="F:magnesium ion binding"/>
    <property type="evidence" value="ECO:0007669"/>
    <property type="project" value="UniProtKB-UniRule"/>
</dbReference>
<keyword evidence="8 11" id="KW-0786">Thiamine pyrophosphate</keyword>
<evidence type="ECO:0000256" key="9">
    <source>
        <dbReference type="ARBA" id="ARBA00023229"/>
    </source>
</evidence>
<dbReference type="RefSeq" id="WP_185047892.1">
    <property type="nucleotide sequence ID" value="NZ_BAABIX010000046.1"/>
</dbReference>
<evidence type="ECO:0000256" key="6">
    <source>
        <dbReference type="ARBA" id="ARBA00022842"/>
    </source>
</evidence>
<evidence type="ECO:0000256" key="4">
    <source>
        <dbReference type="ARBA" id="ARBA00022679"/>
    </source>
</evidence>
<feature type="domain" description="Transketolase-like pyrimidine-binding" evidence="12">
    <location>
        <begin position="320"/>
        <end position="484"/>
    </location>
</feature>
<sequence length="635" mass="67732">MGERAGLLESIEGPHDLKRLDVGDLPGLAAEIRDLLVGSVARTGGHLGPNLGVVELTIAIHRVFDSPRDKILWDTGHQAYVHKMLTGRAGAFGTLRQEGGLSGYPSQAESEHDVIENSHASTALSYADGLAKAFALRGEHDRTVVAVIGDGALTGGMAWEALNNIAAAKDLRLIIVVNDNGRSYSPTIGGLARHLSSLRMTRGYEDALEFVKESLGKVPVVGQPFYDTLHGVKKGLKDILAPQVMFEDLGLKYVGPIDGHDEQALEAALRKARGFGGPVIVHALTRKGQGYTPAENHDEDCFHSPGVFDPITGEERPKPHGWTNVFSDEMVKIGAARQDVVAITAAMLHPVGLAEFAEAYPDRVYDVGIAEQHALTSAAGLALGGLHPVVALYATFLNRAFDQLLMDVALHKLPVTVTLDRAGVTGEDGASHNGMWDLSILQVIPGLRIAVPRDAARLRELLAEAVEFSEGPTVVRFPKGAVPAEIEAVGNLGECDVLRAGDPDVLIISVGPMAEVCLEAASLLDAQGISATVVDPRWVKPLDEALVLAARAHKLVAVVEDNGRVGAVGDAVSRMLRDADVDVPVRGFGIPQRFLDHAKRPKILSQVGLTGQDLAREITEAVAKRSPVLEHHPSR</sequence>
<dbReference type="GO" id="GO:0030976">
    <property type="term" value="F:thiamine pyrophosphate binding"/>
    <property type="evidence" value="ECO:0007669"/>
    <property type="project" value="UniProtKB-UniRule"/>
</dbReference>
<dbReference type="GO" id="GO:0019288">
    <property type="term" value="P:isopentenyl diphosphate biosynthetic process, methylerythritol 4-phosphate pathway"/>
    <property type="evidence" value="ECO:0007669"/>
    <property type="project" value="TreeGrafter"/>
</dbReference>
<feature type="binding site" evidence="11">
    <location>
        <position position="291"/>
    </location>
    <ligand>
        <name>thiamine diphosphate</name>
        <dbReference type="ChEBI" id="CHEBI:58937"/>
    </ligand>
</feature>
<dbReference type="AlphaFoldDB" id="A0A840P0P1"/>
<dbReference type="PANTHER" id="PTHR43322:SF5">
    <property type="entry name" value="1-DEOXY-D-XYLULOSE-5-PHOSPHATE SYNTHASE, CHLOROPLASTIC"/>
    <property type="match status" value="1"/>
</dbReference>
<proteinExistence type="inferred from homology"/>
<dbReference type="Pfam" id="PF02780">
    <property type="entry name" value="Transketolase_C"/>
    <property type="match status" value="1"/>
</dbReference>
<feature type="binding site" evidence="11">
    <location>
        <begin position="118"/>
        <end position="120"/>
    </location>
    <ligand>
        <name>thiamine diphosphate</name>
        <dbReference type="ChEBI" id="CHEBI:58937"/>
    </ligand>
</feature>
<evidence type="ECO:0000256" key="7">
    <source>
        <dbReference type="ARBA" id="ARBA00022977"/>
    </source>
</evidence>
<comment type="cofactor">
    <cofactor evidence="11">
        <name>Mg(2+)</name>
        <dbReference type="ChEBI" id="CHEBI:18420"/>
    </cofactor>
    <text evidence="11">Binds 1 Mg(2+) ion per subunit.</text>
</comment>
<feature type="binding site" evidence="11">
    <location>
        <begin position="151"/>
        <end position="152"/>
    </location>
    <ligand>
        <name>thiamine diphosphate</name>
        <dbReference type="ChEBI" id="CHEBI:58937"/>
    </ligand>
</feature>
<evidence type="ECO:0000256" key="1">
    <source>
        <dbReference type="ARBA" id="ARBA00004980"/>
    </source>
</evidence>
<dbReference type="SUPFAM" id="SSF52518">
    <property type="entry name" value="Thiamin diphosphate-binding fold (THDP-binding)"/>
    <property type="match status" value="2"/>
</dbReference>
<evidence type="ECO:0000256" key="11">
    <source>
        <dbReference type="HAMAP-Rule" id="MF_00315"/>
    </source>
</evidence>
<keyword evidence="6 11" id="KW-0460">Magnesium</keyword>
<dbReference type="InterPro" id="IPR005477">
    <property type="entry name" value="Dxylulose-5-P_synthase"/>
</dbReference>
<protein>
    <recommendedName>
        <fullName evidence="11">1-deoxy-D-xylulose-5-phosphate synthase</fullName>
        <ecNumber evidence="11">2.2.1.7</ecNumber>
    </recommendedName>
    <alternativeName>
        <fullName evidence="11">1-deoxyxylulose-5-phosphate synthase</fullName>
        <shortName evidence="11">DXP synthase</shortName>
        <shortName evidence="11">DXPS</shortName>
    </alternativeName>
</protein>
<evidence type="ECO:0000256" key="5">
    <source>
        <dbReference type="ARBA" id="ARBA00022723"/>
    </source>
</evidence>
<comment type="pathway">
    <text evidence="1 11">Metabolic intermediate biosynthesis; 1-deoxy-D-xylulose 5-phosphate biosynthesis; 1-deoxy-D-xylulose 5-phosphate from D-glyceraldehyde 3-phosphate and pyruvate: step 1/1.</text>
</comment>
<dbReference type="GO" id="GO:0009228">
    <property type="term" value="P:thiamine biosynthetic process"/>
    <property type="evidence" value="ECO:0007669"/>
    <property type="project" value="UniProtKB-UniRule"/>
</dbReference>
<comment type="caution">
    <text evidence="13">The sequence shown here is derived from an EMBL/GenBank/DDBJ whole genome shotgun (WGS) entry which is preliminary data.</text>
</comment>
<keyword evidence="4 11" id="KW-0808">Transferase</keyword>
<dbReference type="EC" id="2.2.1.7" evidence="11"/>
<comment type="catalytic activity">
    <reaction evidence="11">
        <text>D-glyceraldehyde 3-phosphate + pyruvate + H(+) = 1-deoxy-D-xylulose 5-phosphate + CO2</text>
        <dbReference type="Rhea" id="RHEA:12605"/>
        <dbReference type="ChEBI" id="CHEBI:15361"/>
        <dbReference type="ChEBI" id="CHEBI:15378"/>
        <dbReference type="ChEBI" id="CHEBI:16526"/>
        <dbReference type="ChEBI" id="CHEBI:57792"/>
        <dbReference type="ChEBI" id="CHEBI:59776"/>
        <dbReference type="EC" id="2.2.1.7"/>
    </reaction>
</comment>
<dbReference type="EMBL" id="JACHGN010000002">
    <property type="protein sequence ID" value="MBB5131020.1"/>
    <property type="molecule type" value="Genomic_DNA"/>
</dbReference>
<dbReference type="InterPro" id="IPR020826">
    <property type="entry name" value="Transketolase_BS"/>
</dbReference>
<dbReference type="NCBIfam" id="NF003933">
    <property type="entry name" value="PRK05444.2-2"/>
    <property type="match status" value="1"/>
</dbReference>
<dbReference type="Proteomes" id="UP000578449">
    <property type="component" value="Unassembled WGS sequence"/>
</dbReference>
<comment type="cofactor">
    <cofactor evidence="11">
        <name>thiamine diphosphate</name>
        <dbReference type="ChEBI" id="CHEBI:58937"/>
    </cofactor>
    <text evidence="11">Binds 1 thiamine pyrophosphate per subunit.</text>
</comment>
<dbReference type="GO" id="GO:0008661">
    <property type="term" value="F:1-deoxy-D-xylulose-5-phosphate synthase activity"/>
    <property type="evidence" value="ECO:0007669"/>
    <property type="project" value="UniProtKB-UniRule"/>
</dbReference>
<gene>
    <name evidence="11" type="primary">dxs</name>
    <name evidence="13" type="ORF">HNP84_000726</name>
</gene>
<feature type="binding site" evidence="11">
    <location>
        <position position="77"/>
    </location>
    <ligand>
        <name>thiamine diphosphate</name>
        <dbReference type="ChEBI" id="CHEBI:58937"/>
    </ligand>
</feature>
<accession>A0A840P0P1</accession>
<evidence type="ECO:0000256" key="10">
    <source>
        <dbReference type="ARBA" id="ARBA00055605"/>
    </source>
</evidence>
<keyword evidence="14" id="KW-1185">Reference proteome</keyword>
<keyword evidence="9 11" id="KW-0414">Isoprene biosynthesis</keyword>
<evidence type="ECO:0000256" key="8">
    <source>
        <dbReference type="ARBA" id="ARBA00023052"/>
    </source>
</evidence>
<dbReference type="Gene3D" id="3.40.50.920">
    <property type="match status" value="1"/>
</dbReference>
<dbReference type="SUPFAM" id="SSF52922">
    <property type="entry name" value="TK C-terminal domain-like"/>
    <property type="match status" value="1"/>
</dbReference>
<comment type="function">
    <text evidence="10 11">Catalyzes the acyloin condensation reaction between C atoms 2 and 3 of pyruvate and glyceraldehyde 3-phosphate to yield 1-deoxy-D-xylulose-5-phosphate (DXP).</text>
</comment>
<dbReference type="NCBIfam" id="TIGR00204">
    <property type="entry name" value="dxs"/>
    <property type="match status" value="1"/>
</dbReference>
<dbReference type="Pfam" id="PF02779">
    <property type="entry name" value="Transket_pyr"/>
    <property type="match status" value="1"/>
</dbReference>
<reference evidence="13 14" key="1">
    <citation type="submission" date="2020-08" db="EMBL/GenBank/DDBJ databases">
        <title>Genomic Encyclopedia of Type Strains, Phase IV (KMG-IV): sequencing the most valuable type-strain genomes for metagenomic binning, comparative biology and taxonomic classification.</title>
        <authorList>
            <person name="Goeker M."/>
        </authorList>
    </citation>
    <scope>NUCLEOTIDE SEQUENCE [LARGE SCALE GENOMIC DNA]</scope>
    <source>
        <strain evidence="13 14">DSM 45615</strain>
    </source>
</reference>
<dbReference type="GO" id="GO:0005829">
    <property type="term" value="C:cytosol"/>
    <property type="evidence" value="ECO:0007669"/>
    <property type="project" value="TreeGrafter"/>
</dbReference>
<dbReference type="InterPro" id="IPR009014">
    <property type="entry name" value="Transketo_C/PFOR_II"/>
</dbReference>
<dbReference type="Gene3D" id="3.40.50.970">
    <property type="match status" value="2"/>
</dbReference>
<dbReference type="PANTHER" id="PTHR43322">
    <property type="entry name" value="1-D-DEOXYXYLULOSE 5-PHOSPHATE SYNTHASE-RELATED"/>
    <property type="match status" value="1"/>
</dbReference>
<evidence type="ECO:0000313" key="13">
    <source>
        <dbReference type="EMBL" id="MBB5131020.1"/>
    </source>
</evidence>
<dbReference type="HAMAP" id="MF_00315">
    <property type="entry name" value="DXP_synth"/>
    <property type="match status" value="1"/>
</dbReference>
<dbReference type="UniPathway" id="UPA00064">
    <property type="reaction ID" value="UER00091"/>
</dbReference>
<comment type="subunit">
    <text evidence="3 11">Homodimer.</text>
</comment>
<comment type="similarity">
    <text evidence="2 11">Belongs to the transketolase family. DXPS subfamily.</text>
</comment>
<evidence type="ECO:0000313" key="14">
    <source>
        <dbReference type="Proteomes" id="UP000578449"/>
    </source>
</evidence>
<evidence type="ECO:0000259" key="12">
    <source>
        <dbReference type="SMART" id="SM00861"/>
    </source>
</evidence>
<dbReference type="PROSITE" id="PS00802">
    <property type="entry name" value="TRANSKETOLASE_2"/>
    <property type="match status" value="1"/>
</dbReference>
<keyword evidence="5 11" id="KW-0479">Metal-binding</keyword>
<dbReference type="SMART" id="SM00861">
    <property type="entry name" value="Transket_pyr"/>
    <property type="match status" value="1"/>
</dbReference>